<dbReference type="GO" id="GO:0016787">
    <property type="term" value="F:hydrolase activity"/>
    <property type="evidence" value="ECO:0007669"/>
    <property type="project" value="UniProtKB-KW"/>
</dbReference>
<name>A0A2T7PW65_POMCA</name>
<dbReference type="SMART" id="SM00487">
    <property type="entry name" value="DEXDc"/>
    <property type="match status" value="1"/>
</dbReference>
<evidence type="ECO:0000256" key="12">
    <source>
        <dbReference type="SAM" id="MobiDB-lite"/>
    </source>
</evidence>
<dbReference type="Proteomes" id="UP000245119">
    <property type="component" value="Linkage Group LG1"/>
</dbReference>
<dbReference type="OrthoDB" id="2020972at2759"/>
<keyword evidence="16" id="KW-1185">Reference proteome</keyword>
<feature type="coiled-coil region" evidence="11">
    <location>
        <begin position="79"/>
        <end position="117"/>
    </location>
</feature>
<feature type="compositionally biased region" description="Basic and acidic residues" evidence="12">
    <location>
        <begin position="384"/>
        <end position="399"/>
    </location>
</feature>
<dbReference type="EMBL" id="PZQS01000001">
    <property type="protein sequence ID" value="PVD37640.1"/>
    <property type="molecule type" value="Genomic_DNA"/>
</dbReference>
<organism evidence="15 16">
    <name type="scientific">Pomacea canaliculata</name>
    <name type="common">Golden apple snail</name>
    <dbReference type="NCBI Taxonomy" id="400727"/>
    <lineage>
        <taxon>Eukaryota</taxon>
        <taxon>Metazoa</taxon>
        <taxon>Spiralia</taxon>
        <taxon>Lophotrochozoa</taxon>
        <taxon>Mollusca</taxon>
        <taxon>Gastropoda</taxon>
        <taxon>Caenogastropoda</taxon>
        <taxon>Architaenioglossa</taxon>
        <taxon>Ampullarioidea</taxon>
        <taxon>Ampullariidae</taxon>
        <taxon>Pomacea</taxon>
    </lineage>
</organism>
<feature type="region of interest" description="Disordered" evidence="12">
    <location>
        <begin position="165"/>
        <end position="200"/>
    </location>
</feature>
<keyword evidence="10" id="KW-0539">Nucleus</keyword>
<dbReference type="CDD" id="cd22254">
    <property type="entry name" value="CSB_WHD"/>
    <property type="match status" value="1"/>
</dbReference>
<keyword evidence="11" id="KW-0175">Coiled coil</keyword>
<accession>A0A2T7PW65</accession>
<feature type="region of interest" description="Disordered" evidence="12">
    <location>
        <begin position="245"/>
        <end position="406"/>
    </location>
</feature>
<dbReference type="Pfam" id="PF00176">
    <property type="entry name" value="SNF2-rel_dom"/>
    <property type="match status" value="1"/>
</dbReference>
<dbReference type="InterPro" id="IPR049730">
    <property type="entry name" value="SNF2/RAD54-like_C"/>
</dbReference>
<proteinExistence type="inferred from homology"/>
<feature type="compositionally biased region" description="Polar residues" evidence="12">
    <location>
        <begin position="920"/>
        <end position="936"/>
    </location>
</feature>
<feature type="region of interest" description="Disordered" evidence="12">
    <location>
        <begin position="914"/>
        <end position="969"/>
    </location>
</feature>
<dbReference type="CDD" id="cd18000">
    <property type="entry name" value="DEXHc_ERCC6"/>
    <property type="match status" value="1"/>
</dbReference>
<feature type="compositionally biased region" description="Basic and acidic residues" evidence="12">
    <location>
        <begin position="165"/>
        <end position="174"/>
    </location>
</feature>
<dbReference type="Pfam" id="PF25875">
    <property type="entry name" value="WHD_Rad26_CSB"/>
    <property type="match status" value="1"/>
</dbReference>
<dbReference type="GO" id="GO:0006283">
    <property type="term" value="P:transcription-coupled nucleotide-excision repair"/>
    <property type="evidence" value="ECO:0007669"/>
    <property type="project" value="TreeGrafter"/>
</dbReference>
<keyword evidence="7" id="KW-0067">ATP-binding</keyword>
<feature type="region of interest" description="Disordered" evidence="12">
    <location>
        <begin position="1069"/>
        <end position="1119"/>
    </location>
</feature>
<dbReference type="InterPro" id="IPR038718">
    <property type="entry name" value="SNF2-like_sf"/>
</dbReference>
<dbReference type="SUPFAM" id="SSF52540">
    <property type="entry name" value="P-loop containing nucleoside triphosphate hydrolases"/>
    <property type="match status" value="2"/>
</dbReference>
<evidence type="ECO:0000256" key="5">
    <source>
        <dbReference type="ARBA" id="ARBA00022801"/>
    </source>
</evidence>
<dbReference type="CDD" id="cd21397">
    <property type="entry name" value="cc_ERCC-6_N"/>
    <property type="match status" value="1"/>
</dbReference>
<evidence type="ECO:0000256" key="6">
    <source>
        <dbReference type="ARBA" id="ARBA00022806"/>
    </source>
</evidence>
<dbReference type="PANTHER" id="PTHR45629">
    <property type="entry name" value="SNF2/RAD54 FAMILY MEMBER"/>
    <property type="match status" value="1"/>
</dbReference>
<comment type="caution">
    <text evidence="15">The sequence shown here is derived from an EMBL/GenBank/DDBJ whole genome shotgun (WGS) entry which is preliminary data.</text>
</comment>
<dbReference type="InterPro" id="IPR014001">
    <property type="entry name" value="Helicase_ATP-bd"/>
</dbReference>
<dbReference type="Pfam" id="PF00271">
    <property type="entry name" value="Helicase_C"/>
    <property type="match status" value="1"/>
</dbReference>
<keyword evidence="3" id="KW-0547">Nucleotide-binding</keyword>
<dbReference type="InterPro" id="IPR050496">
    <property type="entry name" value="SNF2_RAD54_helicase_repair"/>
</dbReference>
<feature type="domain" description="Helicase C-terminal" evidence="14">
    <location>
        <begin position="667"/>
        <end position="823"/>
    </location>
</feature>
<evidence type="ECO:0000256" key="10">
    <source>
        <dbReference type="ARBA" id="ARBA00023242"/>
    </source>
</evidence>
<dbReference type="GO" id="GO:0008094">
    <property type="term" value="F:ATP-dependent activity, acting on DNA"/>
    <property type="evidence" value="ECO:0007669"/>
    <property type="project" value="TreeGrafter"/>
</dbReference>
<dbReference type="GO" id="GO:0005524">
    <property type="term" value="F:ATP binding"/>
    <property type="evidence" value="ECO:0007669"/>
    <property type="project" value="InterPro"/>
</dbReference>
<dbReference type="STRING" id="400727.A0A2T7PW65"/>
<feature type="compositionally biased region" description="Polar residues" evidence="12">
    <location>
        <begin position="1"/>
        <end position="11"/>
    </location>
</feature>
<keyword evidence="9" id="KW-0234">DNA repair</keyword>
<sequence>MDSKPQQGITKSSEKHKMDNDDHGNELSEMADKDGLFKVDTGLIPQALLGDQASELVGLGLSVFNQDEFEEGVMKQVDQAMAKEELERLKRILQKELKSIEEDMKLVESDLEHISKAEMTVEQQNATAREIHHRQQAIRKQKETRRSHLKTLQVRQKMALAKMKNIEEAERGDPDIEEEEQGSADHPFCGLNGQPQKESARDRMIRLGEMTPFGTVLHGATAKGESSGSKLSAFEQFLLDKQKNFRIKDKKPLKKNSLSSSQHRHHSKKSSDKASSSSSSTQPFSIFHKKDKKANIEQVDNVQKVFQRKRSYPVAPDLSEDGEIRDENCDKDKQILENSDSDYEPECTDNDDSEGEKRQRKVRGKQLLKKTNAVYRPSDDEDEPVSKRKPDRSIAREKDDADENYYQRRLRIQQQRKEQDDSGDEEFEGGLIVPGKLWKKLYKYQKTGVRWLWELHMQQAGGIIGDEMGLGKTIQMIAFLAAMKESRLHSKDFPYVGLGPVVIVCPTTVMHQWVREFHTWWPDFRVAILHSSGSYTGSEAQLVRNIVKSNGVLVTSFNTLVIQQDILLPYNWHYIVLDEGHKIRNPDAQITLCCKQFRTPHRLILSGSPIQNNLKELWSLFDFVFPGKLGTLPDFMAHFSIPIVQGGYANATQVQILFCRLTDEQREVYKEYLDSRECHAILAGKFQMLDIIESFIQERNYTYLRMDGSTSISSRQPLVLQYNKDPSIYIFLLTTRVGGLGVNLTGANRVIIYDPDWNPSTDMQARERAWRIGQTRQVTIYRLLTSGTIEEKIYHRQIFKQFLTNRVLKDPKQRRFFKSNDIYELFTLGEKDEHRTETSAIFAGTGSDVKMPRRLAVPPIPTPKLLKPNRFDEMKKQSKLEDDFYTSSLDNSEVEKMRELARKLSRKMEEEKLQKLKSTEIGTQSHPDSSATSEQFVGSARKTRREESSLLSSRHPFGKDCKKRKKDAKFEGQRIPHLVKSCEYKSQAANEQGQEDALSKHQDDYVLRRLFKKTGIQAVMKHDKIVDSSHADYALVEAEATKVAREAVAALRRSRAMCMPAVSGVPTWTGQHGGPLSKPRFGQKKNGQLVPKAEETTKPSANPTKPAGELSSKKSLDKSSLFDGSQAGGILLGAEQEAMSSSELLTCMHKRKQFGAQPDASMDNMPSSSISRDDQELLEDLRNFIAFMSDINGQATTHELLTNFGPRLPPSDSAKFKAMLVQICNFNKVDGLGIWRLKQEFR</sequence>
<reference evidence="15 16" key="1">
    <citation type="submission" date="2018-04" db="EMBL/GenBank/DDBJ databases">
        <title>The genome of golden apple snail Pomacea canaliculata provides insight into stress tolerance and invasive adaptation.</title>
        <authorList>
            <person name="Liu C."/>
            <person name="Liu B."/>
            <person name="Ren Y."/>
            <person name="Zhang Y."/>
            <person name="Wang H."/>
            <person name="Li S."/>
            <person name="Jiang F."/>
            <person name="Yin L."/>
            <person name="Zhang G."/>
            <person name="Qian W."/>
            <person name="Fan W."/>
        </authorList>
    </citation>
    <scope>NUCLEOTIDE SEQUENCE [LARGE SCALE GENOMIC DNA]</scope>
    <source>
        <strain evidence="15">SZHN2017</strain>
        <tissue evidence="15">Muscle</tissue>
    </source>
</reference>
<evidence type="ECO:0000256" key="8">
    <source>
        <dbReference type="ARBA" id="ARBA00023125"/>
    </source>
</evidence>
<dbReference type="Gene3D" id="3.40.50.300">
    <property type="entry name" value="P-loop containing nucleotide triphosphate hydrolases"/>
    <property type="match status" value="1"/>
</dbReference>
<dbReference type="CDD" id="cd18793">
    <property type="entry name" value="SF2_C_SNF"/>
    <property type="match status" value="1"/>
</dbReference>
<dbReference type="AlphaFoldDB" id="A0A2T7PW65"/>
<evidence type="ECO:0000259" key="13">
    <source>
        <dbReference type="PROSITE" id="PS51192"/>
    </source>
</evidence>
<gene>
    <name evidence="15" type="ORF">C0Q70_00237</name>
</gene>
<evidence type="ECO:0000256" key="11">
    <source>
        <dbReference type="SAM" id="Coils"/>
    </source>
</evidence>
<evidence type="ECO:0000256" key="7">
    <source>
        <dbReference type="ARBA" id="ARBA00022840"/>
    </source>
</evidence>
<keyword evidence="5" id="KW-0378">Hydrolase</keyword>
<feature type="region of interest" description="Disordered" evidence="12">
    <location>
        <begin position="1"/>
        <end position="32"/>
    </location>
</feature>
<dbReference type="InterPro" id="IPR058951">
    <property type="entry name" value="WHD_Rad26_CSB-like"/>
</dbReference>
<dbReference type="Gene3D" id="1.20.120.850">
    <property type="entry name" value="SWI2/SNF2 ATPases, N-terminal domain"/>
    <property type="match status" value="1"/>
</dbReference>
<comment type="subcellular location">
    <subcellularLocation>
        <location evidence="1">Nucleus</location>
    </subcellularLocation>
</comment>
<evidence type="ECO:0008006" key="17">
    <source>
        <dbReference type="Google" id="ProtNLM"/>
    </source>
</evidence>
<comment type="similarity">
    <text evidence="2">Belongs to the SNF2/RAD54 helicase family.</text>
</comment>
<dbReference type="InterPro" id="IPR027417">
    <property type="entry name" value="P-loop_NTPase"/>
</dbReference>
<evidence type="ECO:0000313" key="15">
    <source>
        <dbReference type="EMBL" id="PVD37640.1"/>
    </source>
</evidence>
<dbReference type="GO" id="GO:0005634">
    <property type="term" value="C:nucleus"/>
    <property type="evidence" value="ECO:0007669"/>
    <property type="project" value="TreeGrafter"/>
</dbReference>
<keyword evidence="6" id="KW-0347">Helicase</keyword>
<evidence type="ECO:0000259" key="14">
    <source>
        <dbReference type="PROSITE" id="PS51194"/>
    </source>
</evidence>
<feature type="compositionally biased region" description="Basic and acidic residues" evidence="12">
    <location>
        <begin position="325"/>
        <end position="335"/>
    </location>
</feature>
<evidence type="ECO:0000256" key="3">
    <source>
        <dbReference type="ARBA" id="ARBA00022741"/>
    </source>
</evidence>
<evidence type="ECO:0000256" key="2">
    <source>
        <dbReference type="ARBA" id="ARBA00007025"/>
    </source>
</evidence>
<dbReference type="PANTHER" id="PTHR45629:SF7">
    <property type="entry name" value="DNA EXCISION REPAIR PROTEIN ERCC-6-RELATED"/>
    <property type="match status" value="1"/>
</dbReference>
<dbReference type="PROSITE" id="PS51192">
    <property type="entry name" value="HELICASE_ATP_BIND_1"/>
    <property type="match status" value="1"/>
</dbReference>
<feature type="compositionally biased region" description="Basic and acidic residues" evidence="12">
    <location>
        <begin position="12"/>
        <end position="32"/>
    </location>
</feature>
<dbReference type="Gene3D" id="3.40.50.10810">
    <property type="entry name" value="Tandem AAA-ATPase domain"/>
    <property type="match status" value="1"/>
</dbReference>
<evidence type="ECO:0000313" key="16">
    <source>
        <dbReference type="Proteomes" id="UP000245119"/>
    </source>
</evidence>
<dbReference type="InterPro" id="IPR001650">
    <property type="entry name" value="Helicase_C-like"/>
</dbReference>
<dbReference type="FunFam" id="3.40.50.10810:FF:000094">
    <property type="entry name" value="DNA excision repair protein ERCC-6"/>
    <property type="match status" value="1"/>
</dbReference>
<evidence type="ECO:0000256" key="9">
    <source>
        <dbReference type="ARBA" id="ARBA00023204"/>
    </source>
</evidence>
<dbReference type="InterPro" id="IPR000330">
    <property type="entry name" value="SNF2_N"/>
</dbReference>
<feature type="domain" description="Helicase ATP-binding" evidence="13">
    <location>
        <begin position="453"/>
        <end position="627"/>
    </location>
</feature>
<dbReference type="InterPro" id="IPR059240">
    <property type="entry name" value="cc_ERCC-6_N"/>
</dbReference>
<protein>
    <recommendedName>
        <fullName evidence="17">DNA excision repair protein ERCC-6</fullName>
    </recommendedName>
</protein>
<keyword evidence="8" id="KW-0238">DNA-binding</keyword>
<evidence type="ECO:0000256" key="1">
    <source>
        <dbReference type="ARBA" id="ARBA00004123"/>
    </source>
</evidence>
<dbReference type="SMART" id="SM00490">
    <property type="entry name" value="HELICc"/>
    <property type="match status" value="1"/>
</dbReference>
<keyword evidence="4" id="KW-0227">DNA damage</keyword>
<feature type="compositionally biased region" description="Basic residues" evidence="12">
    <location>
        <begin position="358"/>
        <end position="368"/>
    </location>
</feature>
<feature type="compositionally biased region" description="Acidic residues" evidence="12">
    <location>
        <begin position="339"/>
        <end position="354"/>
    </location>
</feature>
<evidence type="ECO:0000256" key="4">
    <source>
        <dbReference type="ARBA" id="ARBA00022763"/>
    </source>
</evidence>
<dbReference type="PROSITE" id="PS51194">
    <property type="entry name" value="HELICASE_CTER"/>
    <property type="match status" value="1"/>
</dbReference>